<dbReference type="GO" id="GO:0012505">
    <property type="term" value="C:endomembrane system"/>
    <property type="evidence" value="ECO:0007669"/>
    <property type="project" value="UniProtKB-SubCell"/>
</dbReference>
<feature type="transmembrane region" description="Helical" evidence="5">
    <location>
        <begin position="186"/>
        <end position="203"/>
    </location>
</feature>
<gene>
    <name evidence="6" type="ORF">MNBD_ALPHA09-23</name>
</gene>
<comment type="subcellular location">
    <subcellularLocation>
        <location evidence="1">Endomembrane system</location>
        <topology evidence="1">Multi-pass membrane protein</topology>
    </subcellularLocation>
</comment>
<dbReference type="PANTHER" id="PTHR31851">
    <property type="entry name" value="FE(2+)/MN(2+) TRANSPORTER PCL1"/>
    <property type="match status" value="1"/>
</dbReference>
<dbReference type="InterPro" id="IPR008217">
    <property type="entry name" value="Ccc1_fam"/>
</dbReference>
<feature type="transmembrane region" description="Helical" evidence="5">
    <location>
        <begin position="159"/>
        <end position="180"/>
    </location>
</feature>
<keyword evidence="2 5" id="KW-0812">Transmembrane</keyword>
<evidence type="ECO:0000256" key="1">
    <source>
        <dbReference type="ARBA" id="ARBA00004127"/>
    </source>
</evidence>
<evidence type="ECO:0008006" key="7">
    <source>
        <dbReference type="Google" id="ProtNLM"/>
    </source>
</evidence>
<evidence type="ECO:0000256" key="3">
    <source>
        <dbReference type="ARBA" id="ARBA00022989"/>
    </source>
</evidence>
<dbReference type="AlphaFoldDB" id="A0A3B0TV94"/>
<dbReference type="GO" id="GO:0030026">
    <property type="term" value="P:intracellular manganese ion homeostasis"/>
    <property type="evidence" value="ECO:0007669"/>
    <property type="project" value="InterPro"/>
</dbReference>
<dbReference type="Pfam" id="PF01988">
    <property type="entry name" value="VIT1"/>
    <property type="match status" value="1"/>
</dbReference>
<evidence type="ECO:0000313" key="6">
    <source>
        <dbReference type="EMBL" id="VAW12504.1"/>
    </source>
</evidence>
<evidence type="ECO:0000256" key="4">
    <source>
        <dbReference type="ARBA" id="ARBA00023136"/>
    </source>
</evidence>
<dbReference type="EMBL" id="UOEM01000046">
    <property type="protein sequence ID" value="VAW12504.1"/>
    <property type="molecule type" value="Genomic_DNA"/>
</dbReference>
<sequence>MPAKLEHGHEPHEIARRLSDGPRVSYLRDWVYGGIDGAVTTFAVVAGVEGAQLSPSVLLILGAANLLADGFSMAAGCYSATKAEIDDAKRIREMEQHHIRVHPEGEREEVRQIFAAKGFGGEDLERVVDVITSSESHWLDTMLTEEHGLTAAQRQPLRGAVATFVAFFICGGIPLLPFIFATEASLTVASVLTAVVFFIIGSMKSRWSTTRWWISGLETLAIGAAAGAMAYGVGYFLSAIV</sequence>
<name>A0A3B0TV94_9ZZZZ</name>
<reference evidence="6" key="1">
    <citation type="submission" date="2018-06" db="EMBL/GenBank/DDBJ databases">
        <authorList>
            <person name="Zhirakovskaya E."/>
        </authorList>
    </citation>
    <scope>NUCLEOTIDE SEQUENCE</scope>
</reference>
<protein>
    <recommendedName>
        <fullName evidence="7">Nodulin 21-related protein</fullName>
    </recommendedName>
</protein>
<proteinExistence type="predicted"/>
<feature type="transmembrane region" description="Helical" evidence="5">
    <location>
        <begin position="215"/>
        <end position="237"/>
    </location>
</feature>
<accession>A0A3B0TV94</accession>
<evidence type="ECO:0000256" key="2">
    <source>
        <dbReference type="ARBA" id="ARBA00022692"/>
    </source>
</evidence>
<keyword evidence="4 5" id="KW-0472">Membrane</keyword>
<keyword evidence="3 5" id="KW-1133">Transmembrane helix</keyword>
<dbReference type="GO" id="GO:0005384">
    <property type="term" value="F:manganese ion transmembrane transporter activity"/>
    <property type="evidence" value="ECO:0007669"/>
    <property type="project" value="InterPro"/>
</dbReference>
<organism evidence="6">
    <name type="scientific">hydrothermal vent metagenome</name>
    <dbReference type="NCBI Taxonomy" id="652676"/>
    <lineage>
        <taxon>unclassified sequences</taxon>
        <taxon>metagenomes</taxon>
        <taxon>ecological metagenomes</taxon>
    </lineage>
</organism>
<evidence type="ECO:0000256" key="5">
    <source>
        <dbReference type="SAM" id="Phobius"/>
    </source>
</evidence>